<evidence type="ECO:0000313" key="2">
    <source>
        <dbReference type="Proteomes" id="UP000499080"/>
    </source>
</evidence>
<reference evidence="1 2" key="1">
    <citation type="journal article" date="2019" name="Sci. Rep.">
        <title>Orb-weaving spider Araneus ventricosus genome elucidates the spidroin gene catalogue.</title>
        <authorList>
            <person name="Kono N."/>
            <person name="Nakamura H."/>
            <person name="Ohtoshi R."/>
            <person name="Moran D.A.P."/>
            <person name="Shinohara A."/>
            <person name="Yoshida Y."/>
            <person name="Fujiwara M."/>
            <person name="Mori M."/>
            <person name="Tomita M."/>
            <person name="Arakawa K."/>
        </authorList>
    </citation>
    <scope>NUCLEOTIDE SEQUENCE [LARGE SCALE GENOMIC DNA]</scope>
</reference>
<evidence type="ECO:0000313" key="1">
    <source>
        <dbReference type="EMBL" id="GBN07771.1"/>
    </source>
</evidence>
<sequence>MYTAWCTFNLPRVKCPPSVMVQKFAEGVLARVSSSSSDNNSKAEITSQKAFCRFKMPNPTKLNCKQISLKQKRNPKKQIDDLWKQVIWRKTSIYAPKKFKIRKINKLIIK</sequence>
<dbReference type="EMBL" id="BGPR01005186">
    <property type="protein sequence ID" value="GBN07771.1"/>
    <property type="molecule type" value="Genomic_DNA"/>
</dbReference>
<comment type="caution">
    <text evidence="1">The sequence shown here is derived from an EMBL/GenBank/DDBJ whole genome shotgun (WGS) entry which is preliminary data.</text>
</comment>
<dbReference type="Proteomes" id="UP000499080">
    <property type="component" value="Unassembled WGS sequence"/>
</dbReference>
<dbReference type="AlphaFoldDB" id="A0A4Y2KZF2"/>
<organism evidence="1 2">
    <name type="scientific">Araneus ventricosus</name>
    <name type="common">Orbweaver spider</name>
    <name type="synonym">Epeira ventricosa</name>
    <dbReference type="NCBI Taxonomy" id="182803"/>
    <lineage>
        <taxon>Eukaryota</taxon>
        <taxon>Metazoa</taxon>
        <taxon>Ecdysozoa</taxon>
        <taxon>Arthropoda</taxon>
        <taxon>Chelicerata</taxon>
        <taxon>Arachnida</taxon>
        <taxon>Araneae</taxon>
        <taxon>Araneomorphae</taxon>
        <taxon>Entelegynae</taxon>
        <taxon>Araneoidea</taxon>
        <taxon>Araneidae</taxon>
        <taxon>Araneus</taxon>
    </lineage>
</organism>
<name>A0A4Y2KZF2_ARAVE</name>
<protein>
    <submittedName>
        <fullName evidence="1">Uncharacterized protein</fullName>
    </submittedName>
</protein>
<gene>
    <name evidence="1" type="ORF">AVEN_212805_1</name>
</gene>
<proteinExistence type="predicted"/>
<accession>A0A4Y2KZF2</accession>
<keyword evidence="2" id="KW-1185">Reference proteome</keyword>